<dbReference type="Gene3D" id="2.60.120.620">
    <property type="entry name" value="q2cbj1_9rhob like domain"/>
    <property type="match status" value="1"/>
</dbReference>
<dbReference type="InterPro" id="IPR005123">
    <property type="entry name" value="Oxoglu/Fe-dep_dioxygenase_dom"/>
</dbReference>
<reference evidence="2" key="1">
    <citation type="journal article" date="2020" name="Nature">
        <title>Giant virus diversity and host interactions through global metagenomics.</title>
        <authorList>
            <person name="Schulz F."/>
            <person name="Roux S."/>
            <person name="Paez-Espino D."/>
            <person name="Jungbluth S."/>
            <person name="Walsh D.A."/>
            <person name="Denef V.J."/>
            <person name="McMahon K.D."/>
            <person name="Konstantinidis K.T."/>
            <person name="Eloe-Fadrosh E.A."/>
            <person name="Kyrpides N.C."/>
            <person name="Woyke T."/>
        </authorList>
    </citation>
    <scope>NUCLEOTIDE SEQUENCE</scope>
    <source>
        <strain evidence="2">GVMAG-M-3300027969-2</strain>
    </source>
</reference>
<organism evidence="2">
    <name type="scientific">viral metagenome</name>
    <dbReference type="NCBI Taxonomy" id="1070528"/>
    <lineage>
        <taxon>unclassified sequences</taxon>
        <taxon>metagenomes</taxon>
        <taxon>organismal metagenomes</taxon>
    </lineage>
</organism>
<dbReference type="PROSITE" id="PS51471">
    <property type="entry name" value="FE2OG_OXY"/>
    <property type="match status" value="1"/>
</dbReference>
<dbReference type="AlphaFoldDB" id="A0A6C0LQ16"/>
<protein>
    <recommendedName>
        <fullName evidence="1">Fe2OG dioxygenase domain-containing protein</fullName>
    </recommendedName>
</protein>
<accession>A0A6C0LQ16</accession>
<dbReference type="EMBL" id="MN740542">
    <property type="protein sequence ID" value="QHU32829.1"/>
    <property type="molecule type" value="Genomic_DNA"/>
</dbReference>
<dbReference type="SUPFAM" id="SSF51197">
    <property type="entry name" value="Clavaminate synthase-like"/>
    <property type="match status" value="1"/>
</dbReference>
<proteinExistence type="predicted"/>
<evidence type="ECO:0000313" key="2">
    <source>
        <dbReference type="EMBL" id="QHU32829.1"/>
    </source>
</evidence>
<feature type="domain" description="Fe2OG dioxygenase" evidence="1">
    <location>
        <begin position="376"/>
        <end position="462"/>
    </location>
</feature>
<evidence type="ECO:0000259" key="1">
    <source>
        <dbReference type="PROSITE" id="PS51471"/>
    </source>
</evidence>
<name>A0A6C0LQ16_9ZZZZ</name>
<sequence length="467" mass="55217">MDNYFAIEPDFTEQLNHLIVKHHHGYLLNVDKEYFDILEKFVFDTALFHVNHHHTEDSSNNINDYFIEFWMKNTPLVNNIHIDCDEGEREINKNLVYPTKSIITYLNDHLYPTLFTNIDAENYKYKSFEKENNIKLIFPKKNTQVAFDGSKYHGEIKLNEISDADNNAERCVLAINIWKHKPRNREFYESSVNSTNEMYNKTTSLINIVDNCDKHMISADKQFSEPLIDKLLFKDDVTICLLFKDEIQNCLTKNIYYIDIQDNSIYNDKQPNLQNERIVKDIENISSDTIQYNNRFLQRFVYNNFFSREICEWIIFEANELGDAKGWNIFRHNYHPTIDIPLQIINPVFKFCAFAFRNLFKQIFKSYCIPEKYTANIRDMFIVKYEVAAQKSLNIHKDGTHLSFNIMLSDINDYEGGGTYFDDRLTYYLNRGDALVHSGYINHGSHDITKGTRYVLVVFFNIVEQST</sequence>